<evidence type="ECO:0000313" key="2">
    <source>
        <dbReference type="Proteomes" id="UP000652761"/>
    </source>
</evidence>
<name>A0A843UKZ3_COLES</name>
<dbReference type="AlphaFoldDB" id="A0A843UKZ3"/>
<gene>
    <name evidence="1" type="ORF">Taro_015033</name>
</gene>
<keyword evidence="2" id="KW-1185">Reference proteome</keyword>
<feature type="non-terminal residue" evidence="1">
    <location>
        <position position="1"/>
    </location>
</feature>
<comment type="caution">
    <text evidence="1">The sequence shown here is derived from an EMBL/GenBank/DDBJ whole genome shotgun (WGS) entry which is preliminary data.</text>
</comment>
<evidence type="ECO:0000313" key="1">
    <source>
        <dbReference type="EMBL" id="MQL82554.1"/>
    </source>
</evidence>
<dbReference type="Proteomes" id="UP000652761">
    <property type="component" value="Unassembled WGS sequence"/>
</dbReference>
<feature type="non-terminal residue" evidence="1">
    <location>
        <position position="134"/>
    </location>
</feature>
<organism evidence="1 2">
    <name type="scientific">Colocasia esculenta</name>
    <name type="common">Wild taro</name>
    <name type="synonym">Arum esculentum</name>
    <dbReference type="NCBI Taxonomy" id="4460"/>
    <lineage>
        <taxon>Eukaryota</taxon>
        <taxon>Viridiplantae</taxon>
        <taxon>Streptophyta</taxon>
        <taxon>Embryophyta</taxon>
        <taxon>Tracheophyta</taxon>
        <taxon>Spermatophyta</taxon>
        <taxon>Magnoliopsida</taxon>
        <taxon>Liliopsida</taxon>
        <taxon>Araceae</taxon>
        <taxon>Aroideae</taxon>
        <taxon>Colocasieae</taxon>
        <taxon>Colocasia</taxon>
    </lineage>
</organism>
<proteinExistence type="predicted"/>
<reference evidence="1" key="1">
    <citation type="submission" date="2017-07" db="EMBL/GenBank/DDBJ databases">
        <title>Taro Niue Genome Assembly and Annotation.</title>
        <authorList>
            <person name="Atibalentja N."/>
            <person name="Keating K."/>
            <person name="Fields C.J."/>
        </authorList>
    </citation>
    <scope>NUCLEOTIDE SEQUENCE</scope>
    <source>
        <strain evidence="1">Niue_2</strain>
        <tissue evidence="1">Leaf</tissue>
    </source>
</reference>
<protein>
    <submittedName>
        <fullName evidence="1">Uncharacterized protein</fullName>
    </submittedName>
</protein>
<sequence length="134" mass="15118">WQCSTVVFCRKGAHCCDLLVESCKTQFPGFRPVSWDDWPLMCPGWVMRWCRVGGARRDSHPCRGKFVGRMLVAPWFSIASCCCARSTGRNNVLSCCAVQSSDACQGGSFPTWRCVRGPGWFCLWALDLVEYISY</sequence>
<dbReference type="EMBL" id="NMUH01000639">
    <property type="protein sequence ID" value="MQL82554.1"/>
    <property type="molecule type" value="Genomic_DNA"/>
</dbReference>
<accession>A0A843UKZ3</accession>